<dbReference type="Gene3D" id="2.40.160.20">
    <property type="match status" value="1"/>
</dbReference>
<evidence type="ECO:0000313" key="2">
    <source>
        <dbReference type="Proteomes" id="UP000257067"/>
    </source>
</evidence>
<accession>A0A3D8IY69</accession>
<dbReference type="EMBL" id="NXLU01000001">
    <property type="protein sequence ID" value="RDU69936.1"/>
    <property type="molecule type" value="Genomic_DNA"/>
</dbReference>
<organism evidence="1 2">
    <name type="scientific">Helicobacter cholecystus</name>
    <dbReference type="NCBI Taxonomy" id="45498"/>
    <lineage>
        <taxon>Bacteria</taxon>
        <taxon>Pseudomonadati</taxon>
        <taxon>Campylobacterota</taxon>
        <taxon>Epsilonproteobacteria</taxon>
        <taxon>Campylobacterales</taxon>
        <taxon>Helicobacteraceae</taxon>
        <taxon>Helicobacter</taxon>
    </lineage>
</organism>
<reference evidence="1 2" key="1">
    <citation type="submission" date="2018-04" db="EMBL/GenBank/DDBJ databases">
        <title>Novel Campyloabacter and Helicobacter Species and Strains.</title>
        <authorList>
            <person name="Mannion A.J."/>
            <person name="Shen Z."/>
            <person name="Fox J.G."/>
        </authorList>
    </citation>
    <scope>NUCLEOTIDE SEQUENCE [LARGE SCALE GENOMIC DNA]</scope>
    <source>
        <strain evidence="1 2">ATCC 700242</strain>
    </source>
</reference>
<dbReference type="Proteomes" id="UP000257067">
    <property type="component" value="Unassembled WGS sequence"/>
</dbReference>
<sequence length="258" mass="28993">MAKLKKVYLQMYNYISLIKNKENTMKKIFLLYVAMISFCFAELRVDTQEKKIDINFFIGAGVGVGANGMKFSGFSPQVPLITPIPSSSETFASFVASLKAGVDYFFTPTLGLRGYYNLDWNVLPTGRDINDGVNPAREAYIFSTSHTINADVIANVFSQNNMDIALIGGIGLGALVGELYGKYKTLYQNIDGIDRFLDFEFRFNFGARVLFDKKYGLELMAKIPVTSTMVWTNIPANEAQKVKYSPYSFTLDFVMQIF</sequence>
<protein>
    <submittedName>
        <fullName evidence="1">Outer membrane beta-barrel protein</fullName>
    </submittedName>
</protein>
<name>A0A3D8IY69_9HELI</name>
<dbReference type="InterPro" id="IPR002718">
    <property type="entry name" value="OMP_Helicobacter"/>
</dbReference>
<proteinExistence type="predicted"/>
<evidence type="ECO:0000313" key="1">
    <source>
        <dbReference type="EMBL" id="RDU69936.1"/>
    </source>
</evidence>
<comment type="caution">
    <text evidence="1">The sequence shown here is derived from an EMBL/GenBank/DDBJ whole genome shotgun (WGS) entry which is preliminary data.</text>
</comment>
<keyword evidence="2" id="KW-1185">Reference proteome</keyword>
<gene>
    <name evidence="1" type="ORF">CQA62_00545</name>
</gene>
<dbReference type="SUPFAM" id="SSF56925">
    <property type="entry name" value="OMPA-like"/>
    <property type="match status" value="1"/>
</dbReference>
<dbReference type="AlphaFoldDB" id="A0A3D8IY69"/>
<dbReference type="Pfam" id="PF01856">
    <property type="entry name" value="HP_OMP"/>
    <property type="match status" value="1"/>
</dbReference>
<dbReference type="InterPro" id="IPR011250">
    <property type="entry name" value="OMP/PagP_B-barrel"/>
</dbReference>